<evidence type="ECO:0000313" key="3">
    <source>
        <dbReference type="Proteomes" id="UP001462961"/>
    </source>
</evidence>
<keyword evidence="1" id="KW-0732">Signal</keyword>
<accession>A0ABV0E8L7</accession>
<dbReference type="PANTHER" id="PTHR36513:SF1">
    <property type="entry name" value="TRANSMEMBRANE PROTEIN"/>
    <property type="match status" value="1"/>
</dbReference>
<keyword evidence="3" id="KW-1185">Reference proteome</keyword>
<feature type="chain" id="PRO_5047221804" evidence="1">
    <location>
        <begin position="17"/>
        <end position="410"/>
    </location>
</feature>
<dbReference type="EMBL" id="JAYLVJ010000085">
    <property type="protein sequence ID" value="MEO1759687.1"/>
    <property type="molecule type" value="Genomic_DNA"/>
</dbReference>
<dbReference type="GO" id="GO:0016787">
    <property type="term" value="F:hydrolase activity"/>
    <property type="evidence" value="ECO:0007669"/>
    <property type="project" value="UniProtKB-KW"/>
</dbReference>
<dbReference type="Proteomes" id="UP001462961">
    <property type="component" value="Unassembled WGS sequence"/>
</dbReference>
<protein>
    <submittedName>
        <fullName evidence="2">Alpha/beta hydrolase</fullName>
    </submittedName>
</protein>
<organism evidence="2 3">
    <name type="scientific">Paraburkholderia caribensis</name>
    <dbReference type="NCBI Taxonomy" id="75105"/>
    <lineage>
        <taxon>Bacteria</taxon>
        <taxon>Pseudomonadati</taxon>
        <taxon>Pseudomonadota</taxon>
        <taxon>Betaproteobacteria</taxon>
        <taxon>Burkholderiales</taxon>
        <taxon>Burkholderiaceae</taxon>
        <taxon>Paraburkholderia</taxon>
    </lineage>
</organism>
<reference evidence="2 3" key="1">
    <citation type="submission" date="2024-01" db="EMBL/GenBank/DDBJ databases">
        <title>The diversity of rhizobia nodulating Mimosa spp. in eleven states of Brazil covering several biomes is determined by host plant, location, and edaphic factors.</title>
        <authorList>
            <person name="Rouws L."/>
            <person name="Barauna A."/>
            <person name="Beukes C."/>
            <person name="De Faria S.M."/>
            <person name="Gross E."/>
            <person name="Dos Reis Junior F.B."/>
            <person name="Simon M."/>
            <person name="Maluk M."/>
            <person name="Odee D.W."/>
            <person name="Kenicer G."/>
            <person name="Young J.P.W."/>
            <person name="Reis V.M."/>
            <person name="Zilli J."/>
            <person name="James E.K."/>
        </authorList>
    </citation>
    <scope>NUCLEOTIDE SEQUENCE [LARGE SCALE GENOMIC DNA]</scope>
    <source>
        <strain evidence="2 3">JHI1651</strain>
    </source>
</reference>
<dbReference type="InterPro" id="IPR029058">
    <property type="entry name" value="AB_hydrolase_fold"/>
</dbReference>
<dbReference type="PANTHER" id="PTHR36513">
    <property type="entry name" value="ABC TRANSMEMBRANE TYPE-1 DOMAIN-CONTAINING PROTEIN"/>
    <property type="match status" value="1"/>
</dbReference>
<name>A0ABV0E8L7_9BURK</name>
<dbReference type="SUPFAM" id="SSF53474">
    <property type="entry name" value="alpha/beta-Hydrolases"/>
    <property type="match status" value="1"/>
</dbReference>
<dbReference type="Pfam" id="PF05990">
    <property type="entry name" value="DUF900"/>
    <property type="match status" value="1"/>
</dbReference>
<dbReference type="Gene3D" id="3.40.50.1820">
    <property type="entry name" value="alpha/beta hydrolase"/>
    <property type="match status" value="1"/>
</dbReference>
<keyword evidence="2" id="KW-0378">Hydrolase</keyword>
<sequence length="410" mass="43966">MTRLFAAALLALTATACQTQQQTAALECGANEAFLVCKLAGGSDEDCAHGHGAAAIGAATQCYSLGREGRPEKDTDAGSSRGNYVVETVYYGTDRQASGPSSGPTFGTTRADHLTFGEVGVSIPRDHRMGVLESPSIWRFEFREDPGKHLMVVRTSTLDGAAFWAAMRHDIQASARKSVLLFIHGFNVSFVDAARRTAQIAYDLGFDGAPVFFSWPSQGQLSPLAYAADEQAIIDAQPHLAQFLRDILSQSGADNVYLIAHSMGNRGLVHVLASLAASDPSEMKRIKAVILTAPDIGTTEFTEQIAPGLLRLGAPVTLYASSRDNALAASEQWHHGARLGESGIHLVVLDGIETIDASDAGTDLLGHSYYGGRTALSDMFYLIRDGLPASRRCCLHSSSLQGRPYWVFMK</sequence>
<proteinExistence type="predicted"/>
<dbReference type="InterPro" id="IPR010297">
    <property type="entry name" value="DUF900_hydrolase"/>
</dbReference>
<comment type="caution">
    <text evidence="2">The sequence shown here is derived from an EMBL/GenBank/DDBJ whole genome shotgun (WGS) entry which is preliminary data.</text>
</comment>
<dbReference type="RefSeq" id="WP_012406497.1">
    <property type="nucleotide sequence ID" value="NZ_JAKUCO010000091.1"/>
</dbReference>
<dbReference type="PROSITE" id="PS51257">
    <property type="entry name" value="PROKAR_LIPOPROTEIN"/>
    <property type="match status" value="1"/>
</dbReference>
<evidence type="ECO:0000256" key="1">
    <source>
        <dbReference type="SAM" id="SignalP"/>
    </source>
</evidence>
<evidence type="ECO:0000313" key="2">
    <source>
        <dbReference type="EMBL" id="MEO1759687.1"/>
    </source>
</evidence>
<feature type="signal peptide" evidence="1">
    <location>
        <begin position="1"/>
        <end position="16"/>
    </location>
</feature>
<gene>
    <name evidence="2" type="ORF">VOI32_38190</name>
</gene>